<keyword evidence="1" id="KW-0808">Transferase</keyword>
<accession>A0ABS3C753</accession>
<evidence type="ECO:0000313" key="4">
    <source>
        <dbReference type="Proteomes" id="UP000664317"/>
    </source>
</evidence>
<proteinExistence type="predicted"/>
<dbReference type="Pfam" id="PF00583">
    <property type="entry name" value="Acetyltransf_1"/>
    <property type="match status" value="1"/>
</dbReference>
<dbReference type="Proteomes" id="UP000664317">
    <property type="component" value="Unassembled WGS sequence"/>
</dbReference>
<dbReference type="SUPFAM" id="SSF55729">
    <property type="entry name" value="Acyl-CoA N-acyltransferases (Nat)"/>
    <property type="match status" value="1"/>
</dbReference>
<evidence type="ECO:0000259" key="2">
    <source>
        <dbReference type="PROSITE" id="PS51186"/>
    </source>
</evidence>
<dbReference type="InterPro" id="IPR000182">
    <property type="entry name" value="GNAT_dom"/>
</dbReference>
<gene>
    <name evidence="3" type="ORF">J0A68_18415</name>
</gene>
<dbReference type="PANTHER" id="PTHR13947">
    <property type="entry name" value="GNAT FAMILY N-ACETYLTRANSFERASE"/>
    <property type="match status" value="1"/>
</dbReference>
<dbReference type="PROSITE" id="PS51186">
    <property type="entry name" value="GNAT"/>
    <property type="match status" value="1"/>
</dbReference>
<dbReference type="InterPro" id="IPR050769">
    <property type="entry name" value="NAT_camello-type"/>
</dbReference>
<feature type="domain" description="N-acetyltransferase" evidence="2">
    <location>
        <begin position="76"/>
        <end position="217"/>
    </location>
</feature>
<dbReference type="RefSeq" id="WP_206579709.1">
    <property type="nucleotide sequence ID" value="NZ_JAFKCT010000009.1"/>
</dbReference>
<name>A0ABS3C753_9BACT</name>
<dbReference type="PANTHER" id="PTHR13947:SF37">
    <property type="entry name" value="LD18367P"/>
    <property type="match status" value="1"/>
</dbReference>
<dbReference type="EMBL" id="JAFKCT010000009">
    <property type="protein sequence ID" value="MBN7812937.1"/>
    <property type="molecule type" value="Genomic_DNA"/>
</dbReference>
<evidence type="ECO:0000256" key="1">
    <source>
        <dbReference type="ARBA" id="ARBA00022679"/>
    </source>
</evidence>
<protein>
    <submittedName>
        <fullName evidence="3">GNAT family N-acetyltransferase</fullName>
    </submittedName>
</protein>
<organism evidence="3 4">
    <name type="scientific">Algoriphagus oliviformis</name>
    <dbReference type="NCBI Taxonomy" id="2811231"/>
    <lineage>
        <taxon>Bacteria</taxon>
        <taxon>Pseudomonadati</taxon>
        <taxon>Bacteroidota</taxon>
        <taxon>Cytophagia</taxon>
        <taxon>Cytophagales</taxon>
        <taxon>Cyclobacteriaceae</taxon>
        <taxon>Algoriphagus</taxon>
    </lineage>
</organism>
<reference evidence="3 4" key="1">
    <citation type="submission" date="2021-03" db="EMBL/GenBank/DDBJ databases">
        <title>novel species isolated from a fishpond in China.</title>
        <authorList>
            <person name="Lu H."/>
            <person name="Cai Z."/>
        </authorList>
    </citation>
    <scope>NUCLEOTIDE SEQUENCE [LARGE SCALE GENOMIC DNA]</scope>
    <source>
        <strain evidence="3 4">H41</strain>
    </source>
</reference>
<dbReference type="Gene3D" id="3.40.630.30">
    <property type="match status" value="1"/>
</dbReference>
<dbReference type="InterPro" id="IPR016181">
    <property type="entry name" value="Acyl_CoA_acyltransferase"/>
</dbReference>
<evidence type="ECO:0000313" key="3">
    <source>
        <dbReference type="EMBL" id="MBN7812937.1"/>
    </source>
</evidence>
<keyword evidence="4" id="KW-1185">Reference proteome</keyword>
<sequence>MITPLPFDSALFGYSVGKCVVGQGWTETGFLIEAKGFQLVYLFSDAPIEPLSPRFSLVDTKLIFEKKLCGLSETKPEIRAYVGGVTDGLLALAMESGIFSRFKTDQGFTEGEFEKLYGKWIEMALEKEVVFMGPKGEGLVSVSVEGAQGKIGLLAVEAAHRGQGWGKRLVQAAEYYAHEKGADCLLIPTQEANVPACSLYRAMGYSKAQRQFVYHYR</sequence>
<dbReference type="CDD" id="cd04301">
    <property type="entry name" value="NAT_SF"/>
    <property type="match status" value="1"/>
</dbReference>
<comment type="caution">
    <text evidence="3">The sequence shown here is derived from an EMBL/GenBank/DDBJ whole genome shotgun (WGS) entry which is preliminary data.</text>
</comment>